<dbReference type="AlphaFoldDB" id="A0A2H0NES6"/>
<dbReference type="InterPro" id="IPR022637">
    <property type="entry name" value="DNA_polIII_beta_cen"/>
</dbReference>
<dbReference type="SUPFAM" id="SSF55979">
    <property type="entry name" value="DNA clamp"/>
    <property type="match status" value="3"/>
</dbReference>
<evidence type="ECO:0000256" key="4">
    <source>
        <dbReference type="ARBA" id="ARBA00022679"/>
    </source>
</evidence>
<evidence type="ECO:0000259" key="10">
    <source>
        <dbReference type="Pfam" id="PF00712"/>
    </source>
</evidence>
<name>A0A2H0NES6_9BACT</name>
<keyword evidence="5 9" id="KW-0548">Nucleotidyltransferase</keyword>
<evidence type="ECO:0000256" key="5">
    <source>
        <dbReference type="ARBA" id="ARBA00022695"/>
    </source>
</evidence>
<evidence type="ECO:0000256" key="1">
    <source>
        <dbReference type="ARBA" id="ARBA00004496"/>
    </source>
</evidence>
<comment type="subcellular location">
    <subcellularLocation>
        <location evidence="1 9">Cytoplasm</location>
    </subcellularLocation>
</comment>
<dbReference type="GO" id="GO:0008408">
    <property type="term" value="F:3'-5' exonuclease activity"/>
    <property type="evidence" value="ECO:0007669"/>
    <property type="project" value="InterPro"/>
</dbReference>
<dbReference type="PANTHER" id="PTHR30478:SF0">
    <property type="entry name" value="BETA SLIDING CLAMP"/>
    <property type="match status" value="1"/>
</dbReference>
<evidence type="ECO:0000313" key="14">
    <source>
        <dbReference type="Proteomes" id="UP000230564"/>
    </source>
</evidence>
<evidence type="ECO:0000256" key="8">
    <source>
        <dbReference type="ARBA" id="ARBA00023125"/>
    </source>
</evidence>
<feature type="domain" description="DNA polymerase III beta sliding clamp central" evidence="11">
    <location>
        <begin position="128"/>
        <end position="241"/>
    </location>
</feature>
<feature type="domain" description="DNA polymerase III beta sliding clamp N-terminal" evidence="10">
    <location>
        <begin position="1"/>
        <end position="118"/>
    </location>
</feature>
<dbReference type="InterPro" id="IPR001001">
    <property type="entry name" value="DNA_polIII_beta"/>
</dbReference>
<dbReference type="CDD" id="cd00140">
    <property type="entry name" value="beta_clamp"/>
    <property type="match status" value="1"/>
</dbReference>
<evidence type="ECO:0000259" key="12">
    <source>
        <dbReference type="Pfam" id="PF02768"/>
    </source>
</evidence>
<dbReference type="EMBL" id="PCWQ01000012">
    <property type="protein sequence ID" value="PIR06586.1"/>
    <property type="molecule type" value="Genomic_DNA"/>
</dbReference>
<evidence type="ECO:0000256" key="2">
    <source>
        <dbReference type="ARBA" id="ARBA00010752"/>
    </source>
</evidence>
<evidence type="ECO:0000256" key="6">
    <source>
        <dbReference type="ARBA" id="ARBA00022705"/>
    </source>
</evidence>
<sequence>MKIICTQENLNKGLNLVSNIANKNSNLLILNNVLLRADKDGLILITTDLEVGIKAFVRSKIEDPGAFTVDAKLLNNFIGLLPKENIELFLQDNDLSIKNKNQQTTIKGLEAEDFPLIPEIEKENELIISSSDLKKSLGQVITAASTDSSRIEINAVNFCFKKDQLILAATDSYRLAEKIIKITNGQEANLIIPLKTLQELLKILNEEEEQKVKVYFKENQILFTFNSVELVSRVIDGKYPDYSQIIPESFATSAKCDLNKLVPAIKAVALFCKQGINDIRLSFDEHTQEIIVATASSNTGKSVARVSAKVDGNNNEVVFNYRYLLDGLNHIKTSDVILQINNNSSPGLLKPTDSQNYIYLVMPIRQ</sequence>
<evidence type="ECO:0000256" key="7">
    <source>
        <dbReference type="ARBA" id="ARBA00022932"/>
    </source>
</evidence>
<dbReference type="InterPro" id="IPR022634">
    <property type="entry name" value="DNA_polIII_beta_N"/>
</dbReference>
<dbReference type="InterPro" id="IPR046938">
    <property type="entry name" value="DNA_clamp_sf"/>
</dbReference>
<dbReference type="Gene3D" id="3.70.10.10">
    <property type="match status" value="1"/>
</dbReference>
<protein>
    <recommendedName>
        <fullName evidence="9">Beta sliding clamp</fullName>
    </recommendedName>
</protein>
<proteinExistence type="inferred from homology"/>
<evidence type="ECO:0000259" key="11">
    <source>
        <dbReference type="Pfam" id="PF02767"/>
    </source>
</evidence>
<comment type="function">
    <text evidence="9">Confers DNA tethering and processivity to DNA polymerases and other proteins. Acts as a clamp, forming a ring around DNA (a reaction catalyzed by the clamp-loading complex) which diffuses in an ATP-independent manner freely and bidirectionally along dsDNA. Initially characterized for its ability to contact the catalytic subunit of DNA polymerase III (Pol III), a complex, multichain enzyme responsible for most of the replicative synthesis in bacteria; Pol III exhibits 3'-5' exonuclease proofreading activity. The beta chain is required for initiation of replication as well as for processivity of DNA replication.</text>
</comment>
<dbReference type="InterPro" id="IPR022635">
    <property type="entry name" value="DNA_polIII_beta_C"/>
</dbReference>
<dbReference type="NCBIfam" id="TIGR00663">
    <property type="entry name" value="dnan"/>
    <property type="match status" value="1"/>
</dbReference>
<keyword evidence="6 9" id="KW-0235">DNA replication</keyword>
<dbReference type="Gene3D" id="3.10.150.10">
    <property type="entry name" value="DNA Polymerase III, subunit A, domain 2"/>
    <property type="match status" value="1"/>
</dbReference>
<dbReference type="PIRSF" id="PIRSF000804">
    <property type="entry name" value="DNA_pol_III_b"/>
    <property type="match status" value="1"/>
</dbReference>
<comment type="caution">
    <text evidence="13">The sequence shown here is derived from an EMBL/GenBank/DDBJ whole genome shotgun (WGS) entry which is preliminary data.</text>
</comment>
<dbReference type="GO" id="GO:0005737">
    <property type="term" value="C:cytoplasm"/>
    <property type="evidence" value="ECO:0007669"/>
    <property type="project" value="UniProtKB-SubCell"/>
</dbReference>
<dbReference type="Pfam" id="PF00712">
    <property type="entry name" value="DNA_pol3_beta"/>
    <property type="match status" value="1"/>
</dbReference>
<dbReference type="Pfam" id="PF02767">
    <property type="entry name" value="DNA_pol3_beta_2"/>
    <property type="match status" value="1"/>
</dbReference>
<accession>A0A2H0NES6</accession>
<keyword evidence="4 9" id="KW-0808">Transferase</keyword>
<evidence type="ECO:0000256" key="9">
    <source>
        <dbReference type="PIRNR" id="PIRNR000804"/>
    </source>
</evidence>
<organism evidence="13 14">
    <name type="scientific">Candidatus Komeilibacteria bacterium CG11_big_fil_rev_8_21_14_0_20_36_20</name>
    <dbReference type="NCBI Taxonomy" id="1974477"/>
    <lineage>
        <taxon>Bacteria</taxon>
        <taxon>Candidatus Komeiliibacteriota</taxon>
    </lineage>
</organism>
<keyword evidence="3 9" id="KW-0963">Cytoplasm</keyword>
<dbReference type="GO" id="GO:0003887">
    <property type="term" value="F:DNA-directed DNA polymerase activity"/>
    <property type="evidence" value="ECO:0007669"/>
    <property type="project" value="UniProtKB-UniRule"/>
</dbReference>
<feature type="domain" description="DNA polymerase III beta sliding clamp C-terminal" evidence="12">
    <location>
        <begin position="244"/>
        <end position="365"/>
    </location>
</feature>
<comment type="similarity">
    <text evidence="2 9">Belongs to the beta sliding clamp family.</text>
</comment>
<dbReference type="PANTHER" id="PTHR30478">
    <property type="entry name" value="DNA POLYMERASE III SUBUNIT BETA"/>
    <property type="match status" value="1"/>
</dbReference>
<gene>
    <name evidence="13" type="primary">dnaN</name>
    <name evidence="13" type="ORF">COV55_03625</name>
</gene>
<comment type="subunit">
    <text evidence="9">Forms a ring-shaped head-to-tail homodimer around DNA.</text>
</comment>
<keyword evidence="7 9" id="KW-0239">DNA-directed DNA polymerase</keyword>
<evidence type="ECO:0000313" key="13">
    <source>
        <dbReference type="EMBL" id="PIR06586.1"/>
    </source>
</evidence>
<evidence type="ECO:0000256" key="3">
    <source>
        <dbReference type="ARBA" id="ARBA00022490"/>
    </source>
</evidence>
<dbReference type="GO" id="GO:0003677">
    <property type="term" value="F:DNA binding"/>
    <property type="evidence" value="ECO:0007669"/>
    <property type="project" value="UniProtKB-UniRule"/>
</dbReference>
<dbReference type="GO" id="GO:0006271">
    <property type="term" value="P:DNA strand elongation involved in DNA replication"/>
    <property type="evidence" value="ECO:0007669"/>
    <property type="project" value="TreeGrafter"/>
</dbReference>
<keyword evidence="8" id="KW-0238">DNA-binding</keyword>
<dbReference type="Proteomes" id="UP000230564">
    <property type="component" value="Unassembled WGS sequence"/>
</dbReference>
<reference evidence="13 14" key="1">
    <citation type="submission" date="2017-09" db="EMBL/GenBank/DDBJ databases">
        <title>Depth-based differentiation of microbial function through sediment-hosted aquifers and enrichment of novel symbionts in the deep terrestrial subsurface.</title>
        <authorList>
            <person name="Probst A.J."/>
            <person name="Ladd B."/>
            <person name="Jarett J.K."/>
            <person name="Geller-Mcgrath D.E."/>
            <person name="Sieber C.M."/>
            <person name="Emerson J.B."/>
            <person name="Anantharaman K."/>
            <person name="Thomas B.C."/>
            <person name="Malmstrom R."/>
            <person name="Stieglmeier M."/>
            <person name="Klingl A."/>
            <person name="Woyke T."/>
            <person name="Ryan C.M."/>
            <person name="Banfield J.F."/>
        </authorList>
    </citation>
    <scope>NUCLEOTIDE SEQUENCE [LARGE SCALE GENOMIC DNA]</scope>
    <source>
        <strain evidence="13">CG11_big_fil_rev_8_21_14_0_20_36_20</strain>
    </source>
</reference>
<dbReference type="Pfam" id="PF02768">
    <property type="entry name" value="DNA_pol3_beta_3"/>
    <property type="match status" value="1"/>
</dbReference>
<dbReference type="SMART" id="SM00480">
    <property type="entry name" value="POL3Bc"/>
    <property type="match status" value="1"/>
</dbReference>
<dbReference type="GO" id="GO:0009360">
    <property type="term" value="C:DNA polymerase III complex"/>
    <property type="evidence" value="ECO:0007669"/>
    <property type="project" value="InterPro"/>
</dbReference>